<sequence length="441" mass="49157">MLCRRVEAARAALTVSRLARTPPVLSSLVSSRPFSSTSTRRALWGWLPDPSNEPLAGTGIGSAGPPWLFMLEVLIGLPTALWVYKCIMLVLFQRKVIYMPWLPPGSRDEPLSAVTATGEMGDMRVKEVRIESAEPTKWLRGKVEVRTIEVGWTEEENAMATKRPHVVILYMQGNAGTPLNRLTLFRTLLHPPRTSSYSSSTPQTPLRPFPRLTLLAPAPRSYWLSTRATPTERGILADYRASLAYLHANYGPDARYVLYGHSLSGAAAVGLLKQLQQGPFAVQSHSNDSATPSSEPPISGLILENPLPSIPFMVRALYPQRWLPYHWLGPLAFDRWDALGDLERLAEVPKESSGEMRSLWIRSGKDEVIPLGTEEGVKAGELAGKDGVRRMFDAWVKATERDDGEARSKWVDVPGALHDLAYNERRWRDELRAFLDDVGRT</sequence>
<keyword evidence="2" id="KW-1185">Reference proteome</keyword>
<dbReference type="PANTHER" id="PTHR12277">
    <property type="entry name" value="ALPHA/BETA HYDROLASE DOMAIN-CONTAINING PROTEIN"/>
    <property type="match status" value="1"/>
</dbReference>
<dbReference type="Proteomes" id="UP000199069">
    <property type="component" value="Unassembled WGS sequence"/>
</dbReference>
<gene>
    <name evidence="1" type="primary">FGENESH: predicted gene_5.65</name>
    <name evidence="1" type="ORF">BN2166_0025200</name>
</gene>
<dbReference type="PANTHER" id="PTHR12277:SF64">
    <property type="entry name" value="SUPERFAMILY HYDROLASE, PUTATIVE (AFU_ORTHOLOGUE AFUA_3G01760)-RELATED"/>
    <property type="match status" value="1"/>
</dbReference>
<dbReference type="InterPro" id="IPR029058">
    <property type="entry name" value="AB_hydrolase_fold"/>
</dbReference>
<dbReference type="EMBL" id="CWKI01000005">
    <property type="protein sequence ID" value="CTR06659.1"/>
    <property type="molecule type" value="Genomic_DNA"/>
</dbReference>
<dbReference type="OMA" id="CFWIVVM"/>
<evidence type="ECO:0000313" key="2">
    <source>
        <dbReference type="Proteomes" id="UP000199069"/>
    </source>
</evidence>
<name>A0A0K3CA76_RHOTO</name>
<reference evidence="1 2" key="1">
    <citation type="submission" date="2015-07" db="EMBL/GenBank/DDBJ databases">
        <authorList>
            <person name="Cajimat M.N.B."/>
            <person name="Milazzo M.L."/>
            <person name="Fulhorst C.F."/>
        </authorList>
    </citation>
    <scope>NUCLEOTIDE SEQUENCE [LARGE SCALE GENOMIC DNA]</scope>
    <source>
        <strain evidence="1">Single colony</strain>
    </source>
</reference>
<dbReference type="Gene3D" id="3.40.50.1820">
    <property type="entry name" value="alpha/beta hydrolase"/>
    <property type="match status" value="1"/>
</dbReference>
<dbReference type="GO" id="GO:0008474">
    <property type="term" value="F:palmitoyl-(protein) hydrolase activity"/>
    <property type="evidence" value="ECO:0007669"/>
    <property type="project" value="TreeGrafter"/>
</dbReference>
<proteinExistence type="predicted"/>
<dbReference type="GO" id="GO:0016020">
    <property type="term" value="C:membrane"/>
    <property type="evidence" value="ECO:0007669"/>
    <property type="project" value="TreeGrafter"/>
</dbReference>
<accession>A0A0K3CA76</accession>
<keyword evidence="1" id="KW-0378">Hydrolase</keyword>
<dbReference type="SUPFAM" id="SSF53474">
    <property type="entry name" value="alpha/beta-Hydrolases"/>
    <property type="match status" value="1"/>
</dbReference>
<evidence type="ECO:0000313" key="1">
    <source>
        <dbReference type="EMBL" id="CTR06659.1"/>
    </source>
</evidence>
<protein>
    <submittedName>
        <fullName evidence="1">BY PROTMAP: gi|472585864|gb|EMS23406.1| alpha/beta superfamily hydrolase [Rhodosporidium toruloides NP11] gi|647395740|emb|CDR37405.1| RHTO0S02e14444g1_1 [Rhodosporidium toruloides]</fullName>
    </submittedName>
</protein>
<organism evidence="1 2">
    <name type="scientific">Rhodotorula toruloides</name>
    <name type="common">Yeast</name>
    <name type="synonym">Rhodosporidium toruloides</name>
    <dbReference type="NCBI Taxonomy" id="5286"/>
    <lineage>
        <taxon>Eukaryota</taxon>
        <taxon>Fungi</taxon>
        <taxon>Dikarya</taxon>
        <taxon>Basidiomycota</taxon>
        <taxon>Pucciniomycotina</taxon>
        <taxon>Microbotryomycetes</taxon>
        <taxon>Sporidiobolales</taxon>
        <taxon>Sporidiobolaceae</taxon>
        <taxon>Rhodotorula</taxon>
    </lineage>
</organism>
<dbReference type="STRING" id="5286.A0A0K3CA76"/>
<dbReference type="AlphaFoldDB" id="A0A0K3CA76"/>